<proteinExistence type="predicted"/>
<comment type="caution">
    <text evidence="1">The sequence shown here is derived from an EMBL/GenBank/DDBJ whole genome shotgun (WGS) entry which is preliminary data.</text>
</comment>
<evidence type="ECO:0000313" key="2">
    <source>
        <dbReference type="Proteomes" id="UP000789920"/>
    </source>
</evidence>
<reference evidence="1" key="1">
    <citation type="submission" date="2021-06" db="EMBL/GenBank/DDBJ databases">
        <authorList>
            <person name="Kallberg Y."/>
            <person name="Tangrot J."/>
            <person name="Rosling A."/>
        </authorList>
    </citation>
    <scope>NUCLEOTIDE SEQUENCE</scope>
    <source>
        <strain evidence="1">MA461A</strain>
    </source>
</reference>
<evidence type="ECO:0000313" key="1">
    <source>
        <dbReference type="EMBL" id="CAG8818801.1"/>
    </source>
</evidence>
<name>A0ACA9RZ33_9GLOM</name>
<organism evidence="1 2">
    <name type="scientific">Racocetra persica</name>
    <dbReference type="NCBI Taxonomy" id="160502"/>
    <lineage>
        <taxon>Eukaryota</taxon>
        <taxon>Fungi</taxon>
        <taxon>Fungi incertae sedis</taxon>
        <taxon>Mucoromycota</taxon>
        <taxon>Glomeromycotina</taxon>
        <taxon>Glomeromycetes</taxon>
        <taxon>Diversisporales</taxon>
        <taxon>Gigasporaceae</taxon>
        <taxon>Racocetra</taxon>
    </lineage>
</organism>
<sequence>MSSELEVLKQLFDAERVELMCIIAETLKMTKEERMRRAVNFT</sequence>
<dbReference type="Proteomes" id="UP000789920">
    <property type="component" value="Unassembled WGS sequence"/>
</dbReference>
<dbReference type="EMBL" id="CAJVQC010081460">
    <property type="protein sequence ID" value="CAG8818801.1"/>
    <property type="molecule type" value="Genomic_DNA"/>
</dbReference>
<protein>
    <submittedName>
        <fullName evidence="1">34802_t:CDS:1</fullName>
    </submittedName>
</protein>
<accession>A0ACA9RZ33</accession>
<keyword evidence="2" id="KW-1185">Reference proteome</keyword>
<gene>
    <name evidence="1" type="ORF">RPERSI_LOCUS24990</name>
</gene>